<name>A0A9Q0GG84_9ROSI</name>
<feature type="non-terminal residue" evidence="2">
    <location>
        <position position="1"/>
    </location>
</feature>
<keyword evidence="1" id="KW-0472">Membrane</keyword>
<comment type="caution">
    <text evidence="2">The sequence shown here is derived from an EMBL/GenBank/DDBJ whole genome shotgun (WGS) entry which is preliminary data.</text>
</comment>
<protein>
    <submittedName>
        <fullName evidence="2">Uncharacterized protein</fullName>
    </submittedName>
</protein>
<keyword evidence="1" id="KW-0812">Transmembrane</keyword>
<dbReference type="AlphaFoldDB" id="A0A9Q0GG84"/>
<keyword evidence="3" id="KW-1185">Reference proteome</keyword>
<evidence type="ECO:0000313" key="3">
    <source>
        <dbReference type="Proteomes" id="UP001141552"/>
    </source>
</evidence>
<evidence type="ECO:0000256" key="1">
    <source>
        <dbReference type="SAM" id="Phobius"/>
    </source>
</evidence>
<sequence length="121" mass="13429">DPYISQVSDLVNALSFLHHRKQRWLSAPKTSNRSLTGCRRLVGGSHREDLQEAQGFVGAVISFVVAFAGFCLHVCTFCVAAASWKAAVGHCLVGHLVLRGLLRSDRPCCYYVLYIRSDFTK</sequence>
<dbReference type="Proteomes" id="UP001141552">
    <property type="component" value="Unassembled WGS sequence"/>
</dbReference>
<reference evidence="2" key="1">
    <citation type="submission" date="2022-02" db="EMBL/GenBank/DDBJ databases">
        <authorList>
            <person name="Henning P.M."/>
            <person name="McCubbin A.G."/>
            <person name="Shore J.S."/>
        </authorList>
    </citation>
    <scope>NUCLEOTIDE SEQUENCE</scope>
    <source>
        <strain evidence="2">F60SS</strain>
        <tissue evidence="2">Leaves</tissue>
    </source>
</reference>
<dbReference type="EMBL" id="JAKUCV010000518">
    <property type="protein sequence ID" value="KAJ4849693.1"/>
    <property type="molecule type" value="Genomic_DNA"/>
</dbReference>
<proteinExistence type="predicted"/>
<reference evidence="2" key="2">
    <citation type="journal article" date="2023" name="Plants (Basel)">
        <title>Annotation of the Turnera subulata (Passifloraceae) Draft Genome Reveals the S-Locus Evolved after the Divergence of Turneroideae from Passifloroideae in a Stepwise Manner.</title>
        <authorList>
            <person name="Henning P.M."/>
            <person name="Roalson E.H."/>
            <person name="Mir W."/>
            <person name="McCubbin A.G."/>
            <person name="Shore J.S."/>
        </authorList>
    </citation>
    <scope>NUCLEOTIDE SEQUENCE</scope>
    <source>
        <strain evidence="2">F60SS</strain>
    </source>
</reference>
<feature type="transmembrane region" description="Helical" evidence="1">
    <location>
        <begin position="56"/>
        <end position="82"/>
    </location>
</feature>
<gene>
    <name evidence="2" type="ORF">Tsubulata_006719</name>
</gene>
<accession>A0A9Q0GG84</accession>
<keyword evidence="1" id="KW-1133">Transmembrane helix</keyword>
<organism evidence="2 3">
    <name type="scientific">Turnera subulata</name>
    <dbReference type="NCBI Taxonomy" id="218843"/>
    <lineage>
        <taxon>Eukaryota</taxon>
        <taxon>Viridiplantae</taxon>
        <taxon>Streptophyta</taxon>
        <taxon>Embryophyta</taxon>
        <taxon>Tracheophyta</taxon>
        <taxon>Spermatophyta</taxon>
        <taxon>Magnoliopsida</taxon>
        <taxon>eudicotyledons</taxon>
        <taxon>Gunneridae</taxon>
        <taxon>Pentapetalae</taxon>
        <taxon>rosids</taxon>
        <taxon>fabids</taxon>
        <taxon>Malpighiales</taxon>
        <taxon>Passifloraceae</taxon>
        <taxon>Turnera</taxon>
    </lineage>
</organism>
<evidence type="ECO:0000313" key="2">
    <source>
        <dbReference type="EMBL" id="KAJ4849693.1"/>
    </source>
</evidence>